<evidence type="ECO:0000313" key="1">
    <source>
        <dbReference type="EMBL" id="KAF0918270.1"/>
    </source>
</evidence>
<evidence type="ECO:0000313" key="2">
    <source>
        <dbReference type="Proteomes" id="UP000479710"/>
    </source>
</evidence>
<keyword evidence="2" id="KW-1185">Reference proteome</keyword>
<proteinExistence type="predicted"/>
<comment type="caution">
    <text evidence="1">The sequence shown here is derived from an EMBL/GenBank/DDBJ whole genome shotgun (WGS) entry which is preliminary data.</text>
</comment>
<protein>
    <submittedName>
        <fullName evidence="1">Uncharacterized protein</fullName>
    </submittedName>
</protein>
<dbReference type="EMBL" id="SPHZ02000005">
    <property type="protein sequence ID" value="KAF0918270.1"/>
    <property type="molecule type" value="Genomic_DNA"/>
</dbReference>
<name>A0A6G1E0F4_9ORYZ</name>
<gene>
    <name evidence="1" type="ORF">E2562_023352</name>
</gene>
<dbReference type="AlphaFoldDB" id="A0A6G1E0F4"/>
<dbReference type="OrthoDB" id="10384796at2759"/>
<reference evidence="1 2" key="1">
    <citation type="submission" date="2019-11" db="EMBL/GenBank/DDBJ databases">
        <title>Whole genome sequence of Oryza granulata.</title>
        <authorList>
            <person name="Li W."/>
        </authorList>
    </citation>
    <scope>NUCLEOTIDE SEQUENCE [LARGE SCALE GENOMIC DNA]</scope>
    <source>
        <strain evidence="2">cv. Menghai</strain>
        <tissue evidence="1">Leaf</tissue>
    </source>
</reference>
<organism evidence="1 2">
    <name type="scientific">Oryza meyeriana var. granulata</name>
    <dbReference type="NCBI Taxonomy" id="110450"/>
    <lineage>
        <taxon>Eukaryota</taxon>
        <taxon>Viridiplantae</taxon>
        <taxon>Streptophyta</taxon>
        <taxon>Embryophyta</taxon>
        <taxon>Tracheophyta</taxon>
        <taxon>Spermatophyta</taxon>
        <taxon>Magnoliopsida</taxon>
        <taxon>Liliopsida</taxon>
        <taxon>Poales</taxon>
        <taxon>Poaceae</taxon>
        <taxon>BOP clade</taxon>
        <taxon>Oryzoideae</taxon>
        <taxon>Oryzeae</taxon>
        <taxon>Oryzinae</taxon>
        <taxon>Oryza</taxon>
        <taxon>Oryza meyeriana</taxon>
    </lineage>
</organism>
<accession>A0A6G1E0F4</accession>
<feature type="non-terminal residue" evidence="1">
    <location>
        <position position="1"/>
    </location>
</feature>
<sequence length="54" mass="6287">AKVKPSEDATFNPVEDEKKYYLLEVFSTTNIKEEIDVHVQSNNSLYRTLPKQQT</sequence>
<dbReference type="Proteomes" id="UP000479710">
    <property type="component" value="Unassembled WGS sequence"/>
</dbReference>